<dbReference type="NCBIfam" id="TIGR00538">
    <property type="entry name" value="hemN"/>
    <property type="match status" value="1"/>
</dbReference>
<evidence type="ECO:0000313" key="17">
    <source>
        <dbReference type="EMBL" id="MFC5499419.1"/>
    </source>
</evidence>
<comment type="catalytic activity">
    <reaction evidence="14 15">
        <text>coproporphyrinogen III + 2 S-adenosyl-L-methionine = protoporphyrinogen IX + 2 5'-deoxyadenosine + 2 L-methionine + 2 CO2</text>
        <dbReference type="Rhea" id="RHEA:15425"/>
        <dbReference type="ChEBI" id="CHEBI:16526"/>
        <dbReference type="ChEBI" id="CHEBI:17319"/>
        <dbReference type="ChEBI" id="CHEBI:57307"/>
        <dbReference type="ChEBI" id="CHEBI:57309"/>
        <dbReference type="ChEBI" id="CHEBI:57844"/>
        <dbReference type="ChEBI" id="CHEBI:59789"/>
        <dbReference type="EC" id="1.3.98.3"/>
    </reaction>
</comment>
<dbReference type="EC" id="1.3.98.3" evidence="15"/>
<evidence type="ECO:0000256" key="9">
    <source>
        <dbReference type="ARBA" id="ARBA00023002"/>
    </source>
</evidence>
<evidence type="ECO:0000256" key="6">
    <source>
        <dbReference type="ARBA" id="ARBA00022490"/>
    </source>
</evidence>
<accession>A0ABW0NKF3</accession>
<comment type="similarity">
    <text evidence="3 15">Belongs to the anaerobic coproporphyrinogen-III oxidase family.</text>
</comment>
<dbReference type="InterPro" id="IPR023404">
    <property type="entry name" value="rSAM_horseshoe"/>
</dbReference>
<evidence type="ECO:0000256" key="8">
    <source>
        <dbReference type="ARBA" id="ARBA00022723"/>
    </source>
</evidence>
<dbReference type="SMART" id="SM00729">
    <property type="entry name" value="Elp3"/>
    <property type="match status" value="1"/>
</dbReference>
<keyword evidence="18" id="KW-1185">Reference proteome</keyword>
<dbReference type="PANTHER" id="PTHR13932:SF6">
    <property type="entry name" value="OXYGEN-INDEPENDENT COPROPORPHYRINOGEN III OXIDASE"/>
    <property type="match status" value="1"/>
</dbReference>
<dbReference type="Proteomes" id="UP001596037">
    <property type="component" value="Unassembled WGS sequence"/>
</dbReference>
<keyword evidence="6 15" id="KW-0963">Cytoplasm</keyword>
<dbReference type="RefSeq" id="WP_376851642.1">
    <property type="nucleotide sequence ID" value="NZ_JBHSMF010000009.1"/>
</dbReference>
<comment type="caution">
    <text evidence="17">The sequence shown here is derived from an EMBL/GenBank/DDBJ whole genome shotgun (WGS) entry which is preliminary data.</text>
</comment>
<protein>
    <recommendedName>
        <fullName evidence="15">Coproporphyrinogen-III oxidase</fullName>
        <ecNumber evidence="15">1.3.98.3</ecNumber>
    </recommendedName>
</protein>
<evidence type="ECO:0000256" key="14">
    <source>
        <dbReference type="ARBA" id="ARBA00048321"/>
    </source>
</evidence>
<keyword evidence="11 15" id="KW-0411">Iron-sulfur</keyword>
<keyword evidence="12 15" id="KW-0627">Porphyrin biosynthesis</keyword>
<comment type="subunit">
    <text evidence="4">Monomer.</text>
</comment>
<evidence type="ECO:0000256" key="5">
    <source>
        <dbReference type="ARBA" id="ARBA00022485"/>
    </source>
</evidence>
<name>A0ABW0NKF3_9BURK</name>
<evidence type="ECO:0000256" key="2">
    <source>
        <dbReference type="ARBA" id="ARBA00004785"/>
    </source>
</evidence>
<gene>
    <name evidence="17" type="primary">hemN</name>
    <name evidence="17" type="ORF">ACFPOE_17875</name>
</gene>
<feature type="domain" description="Radical SAM core" evidence="16">
    <location>
        <begin position="45"/>
        <end position="283"/>
    </location>
</feature>
<dbReference type="Pfam" id="PF06969">
    <property type="entry name" value="HemN_C"/>
    <property type="match status" value="1"/>
</dbReference>
<dbReference type="SFLD" id="SFLDS00029">
    <property type="entry name" value="Radical_SAM"/>
    <property type="match status" value="1"/>
</dbReference>
<evidence type="ECO:0000256" key="3">
    <source>
        <dbReference type="ARBA" id="ARBA00005493"/>
    </source>
</evidence>
<dbReference type="InterPro" id="IPR010723">
    <property type="entry name" value="HemN_C"/>
</dbReference>
<dbReference type="PANTHER" id="PTHR13932">
    <property type="entry name" value="COPROPORPHYRINIGEN III OXIDASE"/>
    <property type="match status" value="1"/>
</dbReference>
<dbReference type="PROSITE" id="PS51918">
    <property type="entry name" value="RADICAL_SAM"/>
    <property type="match status" value="1"/>
</dbReference>
<dbReference type="Pfam" id="PF04055">
    <property type="entry name" value="Radical_SAM"/>
    <property type="match status" value="1"/>
</dbReference>
<evidence type="ECO:0000256" key="4">
    <source>
        <dbReference type="ARBA" id="ARBA00011245"/>
    </source>
</evidence>
<comment type="cofactor">
    <cofactor evidence="15">
        <name>[4Fe-4S] cluster</name>
        <dbReference type="ChEBI" id="CHEBI:49883"/>
    </cofactor>
    <text evidence="15">Binds 1 [4Fe-4S] cluster. The cluster is coordinated with 3 cysteines and an exchangeable S-adenosyl-L-methionine.</text>
</comment>
<comment type="subcellular location">
    <subcellularLocation>
        <location evidence="1 15">Cytoplasm</location>
    </subcellularLocation>
</comment>
<keyword evidence="10 15" id="KW-0408">Iron</keyword>
<evidence type="ECO:0000256" key="12">
    <source>
        <dbReference type="ARBA" id="ARBA00023244"/>
    </source>
</evidence>
<evidence type="ECO:0000256" key="1">
    <source>
        <dbReference type="ARBA" id="ARBA00004496"/>
    </source>
</evidence>
<comment type="pathway">
    <text evidence="2 15">Porphyrin-containing compound metabolism; protoporphyrin-IX biosynthesis; protoporphyrinogen-IX from coproporphyrinogen-III (AdoMet route): step 1/1.</text>
</comment>
<reference evidence="18" key="1">
    <citation type="journal article" date="2019" name="Int. J. Syst. Evol. Microbiol.">
        <title>The Global Catalogue of Microorganisms (GCM) 10K type strain sequencing project: providing services to taxonomists for standard genome sequencing and annotation.</title>
        <authorList>
            <consortium name="The Broad Institute Genomics Platform"/>
            <consortium name="The Broad Institute Genome Sequencing Center for Infectious Disease"/>
            <person name="Wu L."/>
            <person name="Ma J."/>
        </authorList>
    </citation>
    <scope>NUCLEOTIDE SEQUENCE [LARGE SCALE GENOMIC DNA]</scope>
    <source>
        <strain evidence="18">CCUG 57401</strain>
    </source>
</reference>
<keyword evidence="5 15" id="KW-0004">4Fe-4S</keyword>
<evidence type="ECO:0000256" key="7">
    <source>
        <dbReference type="ARBA" id="ARBA00022691"/>
    </source>
</evidence>
<dbReference type="Gene3D" id="1.10.10.920">
    <property type="match status" value="1"/>
</dbReference>
<keyword evidence="8 15" id="KW-0479">Metal-binding</keyword>
<evidence type="ECO:0000256" key="11">
    <source>
        <dbReference type="ARBA" id="ARBA00023014"/>
    </source>
</evidence>
<dbReference type="InterPro" id="IPR007197">
    <property type="entry name" value="rSAM"/>
</dbReference>
<dbReference type="SFLD" id="SFLDG01065">
    <property type="entry name" value="anaerobic_coproporphyrinogen-I"/>
    <property type="match status" value="1"/>
</dbReference>
<evidence type="ECO:0000259" key="16">
    <source>
        <dbReference type="PROSITE" id="PS51918"/>
    </source>
</evidence>
<dbReference type="CDD" id="cd01335">
    <property type="entry name" value="Radical_SAM"/>
    <property type="match status" value="1"/>
</dbReference>
<keyword evidence="7 15" id="KW-0949">S-adenosyl-L-methionine</keyword>
<dbReference type="GO" id="GO:0051989">
    <property type="term" value="F:coproporphyrinogen dehydrogenase activity"/>
    <property type="evidence" value="ECO:0007669"/>
    <property type="project" value="UniProtKB-EC"/>
</dbReference>
<comment type="function">
    <text evidence="13">Involved in the heme biosynthesis. Catalyzes the anaerobic oxidative decarboxylation of propionate groups of rings A and B of coproporphyrinogen III to yield the vinyl groups in protoporphyrinogen IX.</text>
</comment>
<dbReference type="SUPFAM" id="SSF102114">
    <property type="entry name" value="Radical SAM enzymes"/>
    <property type="match status" value="1"/>
</dbReference>
<evidence type="ECO:0000256" key="13">
    <source>
        <dbReference type="ARBA" id="ARBA00024295"/>
    </source>
</evidence>
<dbReference type="InterPro" id="IPR004558">
    <property type="entry name" value="Coprogen_oxidase_HemN"/>
</dbReference>
<proteinExistence type="inferred from homology"/>
<evidence type="ECO:0000256" key="15">
    <source>
        <dbReference type="PIRNR" id="PIRNR000167"/>
    </source>
</evidence>
<dbReference type="InterPro" id="IPR058240">
    <property type="entry name" value="rSAM_sf"/>
</dbReference>
<sequence length="460" mass="50614">MTFLPPALLHRLDVPGPRYACYPTADRFVEAFGADDYALALSQRRGGPAARALPLSLYVHIPFCESSCHYCGCTKLVTRHHERGTAYLHDLAREIGLQAAQLQRREPVAQLHLGGGTPTFLSDTELGALMALLRHHFTLLPGGDYSIGVDPRTVDRRRLAFLAGAGFNRLGFGVQDADPRVQQAIHRPQPQAQVAALVEQARAAGFAVVDVDLLYGLPLQSPASFERTLAQLLALRPDRISLHAYGHRPERVKSQRRIAAAELPPVEARLEMLTHALAALAGAGYEHIGLDQFALAGDPLALARRQGRLHRNFQGYSTQPEGDLIGLGLSAIGRIGAVYGQNARSLEEYHDHLERGRLPVTRGLALGRDDLARRGVIMALMCHGQLLFESIELAWLLDFRSHFAAELRQLELLAAEGLVRLDDAGIEVTAIGRHLIRSVVRVFDRYLQADLARERFSGII</sequence>
<dbReference type="Gene3D" id="3.80.30.20">
    <property type="entry name" value="tm_1862 like domain"/>
    <property type="match status" value="1"/>
</dbReference>
<dbReference type="PIRSF" id="PIRSF000167">
    <property type="entry name" value="HemN"/>
    <property type="match status" value="1"/>
</dbReference>
<keyword evidence="9 15" id="KW-0560">Oxidoreductase</keyword>
<dbReference type="InterPro" id="IPR006638">
    <property type="entry name" value="Elp3/MiaA/NifB-like_rSAM"/>
</dbReference>
<dbReference type="InterPro" id="IPR034505">
    <property type="entry name" value="Coproporphyrinogen-III_oxidase"/>
</dbReference>
<organism evidence="17 18">
    <name type="scientific">Caenimonas terrae</name>
    <dbReference type="NCBI Taxonomy" id="696074"/>
    <lineage>
        <taxon>Bacteria</taxon>
        <taxon>Pseudomonadati</taxon>
        <taxon>Pseudomonadota</taxon>
        <taxon>Betaproteobacteria</taxon>
        <taxon>Burkholderiales</taxon>
        <taxon>Comamonadaceae</taxon>
        <taxon>Caenimonas</taxon>
    </lineage>
</organism>
<evidence type="ECO:0000256" key="10">
    <source>
        <dbReference type="ARBA" id="ARBA00023004"/>
    </source>
</evidence>
<evidence type="ECO:0000313" key="18">
    <source>
        <dbReference type="Proteomes" id="UP001596037"/>
    </source>
</evidence>
<dbReference type="EMBL" id="JBHSMF010000009">
    <property type="protein sequence ID" value="MFC5499419.1"/>
    <property type="molecule type" value="Genomic_DNA"/>
</dbReference>